<dbReference type="AlphaFoldDB" id="A0A852Z3F3"/>
<protein>
    <submittedName>
        <fullName evidence="2">Uncharacterized protein</fullName>
    </submittedName>
</protein>
<proteinExistence type="predicted"/>
<accession>A0A852Z3F3</accession>
<evidence type="ECO:0000313" key="3">
    <source>
        <dbReference type="Proteomes" id="UP000548304"/>
    </source>
</evidence>
<sequence>MCGDDHMYVTDKHPQSDMYPELAFTDAPAHGGEPCRVCTQVIPSKAHPVHRTRHVCSPERNERLKRWHKRRTAENHESAAKAENQPDPANPQVHLYSPHAEWTSSGGRGYAENLWKGIRGGYVLSLSTGITKVGRASSVAARLKEHFKHCENYGVDVIDVAVLSTAGDLLLMEQSLKRFVKGHPNARVASSATESAFGVPFTDIADFLVREQLGDLWIPTTAAESVANYVFDSSSAEAMIESALNDLREQDKIPEIPTNGLQDAT</sequence>
<gene>
    <name evidence="2" type="ORF">FHR84_003153</name>
</gene>
<dbReference type="EMBL" id="JACBYW010000005">
    <property type="protein sequence ID" value="NYH79815.1"/>
    <property type="molecule type" value="Genomic_DNA"/>
</dbReference>
<evidence type="ECO:0000313" key="2">
    <source>
        <dbReference type="EMBL" id="NYH79815.1"/>
    </source>
</evidence>
<dbReference type="Proteomes" id="UP000548304">
    <property type="component" value="Unassembled WGS sequence"/>
</dbReference>
<reference evidence="2 3" key="1">
    <citation type="submission" date="2020-07" db="EMBL/GenBank/DDBJ databases">
        <title>Genomic Encyclopedia of Type Strains, Phase III (KMG-III): the genomes of soil and plant-associated and newly described type strains.</title>
        <authorList>
            <person name="Whitman W."/>
        </authorList>
    </citation>
    <scope>NUCLEOTIDE SEQUENCE [LARGE SCALE GENOMIC DNA]</scope>
    <source>
        <strain evidence="2 3">CECT 8576</strain>
    </source>
</reference>
<name>A0A852Z3F3_9ACTN</name>
<feature type="region of interest" description="Disordered" evidence="1">
    <location>
        <begin position="70"/>
        <end position="95"/>
    </location>
</feature>
<comment type="caution">
    <text evidence="2">The sequence shown here is derived from an EMBL/GenBank/DDBJ whole genome shotgun (WGS) entry which is preliminary data.</text>
</comment>
<evidence type="ECO:0000256" key="1">
    <source>
        <dbReference type="SAM" id="MobiDB-lite"/>
    </source>
</evidence>
<keyword evidence="3" id="KW-1185">Reference proteome</keyword>
<organism evidence="2 3">
    <name type="scientific">Actinopolyspora biskrensis</name>
    <dbReference type="NCBI Taxonomy" id="1470178"/>
    <lineage>
        <taxon>Bacteria</taxon>
        <taxon>Bacillati</taxon>
        <taxon>Actinomycetota</taxon>
        <taxon>Actinomycetes</taxon>
        <taxon>Actinopolysporales</taxon>
        <taxon>Actinopolysporaceae</taxon>
        <taxon>Actinopolyspora</taxon>
    </lineage>
</organism>